<keyword evidence="2" id="KW-1185">Reference proteome</keyword>
<proteinExistence type="predicted"/>
<dbReference type="GeneID" id="26796957"/>
<gene>
    <name evidence="1" type="primary">228</name>
    <name evidence="1" type="ORF">PBI_JAY2JAY_228</name>
</gene>
<dbReference type="KEGG" id="vg:26796957"/>
<evidence type="ECO:0000313" key="2">
    <source>
        <dbReference type="Proteomes" id="UP000030200"/>
    </source>
</evidence>
<evidence type="ECO:0000313" key="1">
    <source>
        <dbReference type="EMBL" id="AIW02682.1"/>
    </source>
</evidence>
<name>A0A0A0RQQ2_9CAUD</name>
<dbReference type="Proteomes" id="UP000030200">
    <property type="component" value="Segment"/>
</dbReference>
<dbReference type="RefSeq" id="YP_009225909.1">
    <property type="nucleotide sequence ID" value="NC_029098.1"/>
</dbReference>
<reference evidence="1 2" key="1">
    <citation type="submission" date="2014-09" db="EMBL/GenBank/DDBJ databases">
        <authorList>
            <person name="Gicewicz E.A."/>
            <person name="Hiryak K.M."/>
            <person name="Horoschock A.N."/>
            <person name="Kneeream E.R."/>
            <person name="Luchetta J."/>
            <person name="Mikolon A.R."/>
            <person name="Smith S.N."/>
            <person name="Svintozelskiy S."/>
            <person name="Yucha M.L."/>
            <person name="Manna D.P."/>
            <person name="Pidcock K.A."/>
            <person name="Laing C.E."/>
            <person name="Schaff J.E."/>
            <person name="Dashiell C.L."/>
            <person name="Macialek J.A."/>
            <person name="Anders K.R."/>
            <person name="Braun M.A."/>
            <person name="Delesalle V.A."/>
            <person name="Hughes L.E."/>
            <person name="Ware V.C."/>
            <person name="Bradley K.W."/>
            <person name="Barker L.P."/>
            <person name="Asai D.J."/>
            <person name="Bowman C.A."/>
            <person name="Russell D.A."/>
            <person name="Pope W.H."/>
            <person name="Jacobs-Sera D."/>
            <person name="Hendrix R.W."/>
            <person name="Hatfull G.F."/>
        </authorList>
    </citation>
    <scope>NUCLEOTIDE SEQUENCE [LARGE SCALE GENOMIC DNA]</scope>
</reference>
<accession>A0A0A0RQQ2</accession>
<protein>
    <submittedName>
        <fullName evidence="1">Uncharacterized protein</fullName>
    </submittedName>
</protein>
<sequence length="30" mass="3481">MSGKTWHYVVVFPLLSSLRLMSRTRFLPGT</sequence>
<dbReference type="EMBL" id="KM652554">
    <property type="protein sequence ID" value="AIW02682.1"/>
    <property type="molecule type" value="Genomic_DNA"/>
</dbReference>
<organism evidence="1 2">
    <name type="scientific">Streptomyces phage Jay2Jay</name>
    <dbReference type="NCBI Taxonomy" id="1556290"/>
    <lineage>
        <taxon>Viruses</taxon>
        <taxon>Duplodnaviria</taxon>
        <taxon>Heunggongvirae</taxon>
        <taxon>Uroviricota</taxon>
        <taxon>Caudoviricetes</taxon>
        <taxon>Stanwilliamsviridae</taxon>
        <taxon>Boydwoodruffvirinae</taxon>
        <taxon>Samistivirus</taxon>
        <taxon>Samistivirus jay2jay</taxon>
    </lineage>
</organism>